<dbReference type="GeneTree" id="ENSGT00940000177894"/>
<organism evidence="2 3">
    <name type="scientific">Mastacembelus armatus</name>
    <name type="common">zig-zag eel</name>
    <dbReference type="NCBI Taxonomy" id="205130"/>
    <lineage>
        <taxon>Eukaryota</taxon>
        <taxon>Metazoa</taxon>
        <taxon>Chordata</taxon>
        <taxon>Craniata</taxon>
        <taxon>Vertebrata</taxon>
        <taxon>Euteleostomi</taxon>
        <taxon>Actinopterygii</taxon>
        <taxon>Neopterygii</taxon>
        <taxon>Teleostei</taxon>
        <taxon>Neoteleostei</taxon>
        <taxon>Acanthomorphata</taxon>
        <taxon>Anabantaria</taxon>
        <taxon>Synbranchiformes</taxon>
        <taxon>Mastacembelidae</taxon>
        <taxon>Mastacembelus</taxon>
    </lineage>
</organism>
<feature type="coiled-coil region" evidence="1">
    <location>
        <begin position="131"/>
        <end position="183"/>
    </location>
</feature>
<evidence type="ECO:0000313" key="3">
    <source>
        <dbReference type="Proteomes" id="UP000261640"/>
    </source>
</evidence>
<evidence type="ECO:0000256" key="1">
    <source>
        <dbReference type="SAM" id="Coils"/>
    </source>
</evidence>
<keyword evidence="1" id="KW-0175">Coiled coil</keyword>
<dbReference type="STRING" id="205130.ENSMAMP00000010018"/>
<sequence length="448" mass="52606">MIALEHLKELDKQVKEEGVAFAPEACLHLAEITVAVTDLEANRRAAHEHLEVETIENSKLRYQINDLRERMSQEIMADVAAARASNTEEIEQLQKDLSTVSQLKEATLKKQDALLSQNELCGNMDIEMKKLSYLEEENSCLGRLLEEAKREQEAYVAKMNSDISKTRRRYQELQCEEMVLQQRWPKTSDADLVLSHITQSEVEYKQIESRHHQEIEQYNAETECITRSKEEKQKEVEQKEEMLKEIEAKWSEEQSRHQRLKMLTSELRSRKTELELSIEELKVKTRTLLQPKEEKKTELESLRASYIDMLNKQTSEIRAVEISFYNNSMKLEQVSMENSRLHLCIRQMTEDVSRARQNKDKYWQEFHRFTEDTKALVESLQEAWREDLLVTQYCQSSDNVVLLSLKALLDHLKNRKQHLGNINTLLHQQMLEFTQSMSKCILKTSLSI</sequence>
<proteinExistence type="predicted"/>
<dbReference type="FunCoup" id="A0A3Q3L7N3">
    <property type="interactions" value="6"/>
</dbReference>
<dbReference type="PANTHER" id="PTHR35347">
    <property type="entry name" value="COILED-COIL DOMAIN-CONTAINING PROTEIN 175"/>
    <property type="match status" value="1"/>
</dbReference>
<dbReference type="PANTHER" id="PTHR35347:SF1">
    <property type="entry name" value="COILED-COIL DOMAIN-CONTAINING PROTEIN 175"/>
    <property type="match status" value="1"/>
</dbReference>
<dbReference type="Proteomes" id="UP000261640">
    <property type="component" value="Unplaced"/>
</dbReference>
<accession>A0A3Q3L7N3</accession>
<reference evidence="2" key="2">
    <citation type="submission" date="2025-09" db="UniProtKB">
        <authorList>
            <consortium name="Ensembl"/>
        </authorList>
    </citation>
    <scope>IDENTIFICATION</scope>
</reference>
<keyword evidence="3" id="KW-1185">Reference proteome</keyword>
<dbReference type="AlphaFoldDB" id="A0A3Q3L7N3"/>
<feature type="coiled-coil region" evidence="1">
    <location>
        <begin position="215"/>
        <end position="312"/>
    </location>
</feature>
<evidence type="ECO:0000313" key="2">
    <source>
        <dbReference type="Ensembl" id="ENSMAMP00000010018.1"/>
    </source>
</evidence>
<dbReference type="Ensembl" id="ENSMAMT00000010272.2">
    <property type="protein sequence ID" value="ENSMAMP00000010018.1"/>
    <property type="gene ID" value="ENSMAMG00000006755.2"/>
</dbReference>
<dbReference type="InterPro" id="IPR038834">
    <property type="entry name" value="CCDC175"/>
</dbReference>
<dbReference type="InParanoid" id="A0A3Q3L7N3"/>
<protein>
    <submittedName>
        <fullName evidence="2">Uncharacterized protein</fullName>
    </submittedName>
</protein>
<reference evidence="2" key="1">
    <citation type="submission" date="2025-08" db="UniProtKB">
        <authorList>
            <consortium name="Ensembl"/>
        </authorList>
    </citation>
    <scope>IDENTIFICATION</scope>
</reference>
<name>A0A3Q3L7N3_9TELE</name>